<evidence type="ECO:0000259" key="2">
    <source>
        <dbReference type="PROSITE" id="PS50157"/>
    </source>
</evidence>
<reference evidence="3" key="1">
    <citation type="journal article" date="2014" name="PLoS ONE">
        <title>Transcriptome-Based Identification of ABC Transporters in the Western Tarnished Plant Bug Lygus hesperus.</title>
        <authorList>
            <person name="Hull J.J."/>
            <person name="Chaney K."/>
            <person name="Geib S.M."/>
            <person name="Fabrick J.A."/>
            <person name="Brent C.S."/>
            <person name="Walsh D."/>
            <person name="Lavine L.C."/>
        </authorList>
    </citation>
    <scope>NUCLEOTIDE SEQUENCE</scope>
</reference>
<dbReference type="SUPFAM" id="SSF57667">
    <property type="entry name" value="beta-beta-alpha zinc fingers"/>
    <property type="match status" value="1"/>
</dbReference>
<dbReference type="GO" id="GO:0045944">
    <property type="term" value="P:positive regulation of transcription by RNA polymerase II"/>
    <property type="evidence" value="ECO:0007669"/>
    <property type="project" value="InterPro"/>
</dbReference>
<dbReference type="SMART" id="SM00355">
    <property type="entry name" value="ZnF_C2H2"/>
    <property type="match status" value="4"/>
</dbReference>
<dbReference type="InterPro" id="IPR013087">
    <property type="entry name" value="Znf_C2H2_type"/>
</dbReference>
<dbReference type="PANTHER" id="PTHR46664:SF1">
    <property type="entry name" value="ATM INTERACTOR"/>
    <property type="match status" value="1"/>
</dbReference>
<accession>A0A0A9X214</accession>
<dbReference type="InterPro" id="IPR055303">
    <property type="entry name" value="ATMIN"/>
</dbReference>
<gene>
    <name evidence="3" type="primary">Atmin</name>
    <name evidence="3" type="ORF">CM83_50425</name>
    <name evidence="4" type="ORF">g.56499</name>
</gene>
<dbReference type="EMBL" id="GDHC01002745">
    <property type="protein sequence ID" value="JAQ15884.1"/>
    <property type="molecule type" value="Transcribed_RNA"/>
</dbReference>
<reference evidence="4" key="3">
    <citation type="journal article" date="2016" name="Gigascience">
        <title>De novo construction of an expanded transcriptome assembly for the western tarnished plant bug, Lygus hesperus.</title>
        <authorList>
            <person name="Tassone E.E."/>
            <person name="Geib S.M."/>
            <person name="Hall B."/>
            <person name="Fabrick J.A."/>
            <person name="Brent C.S."/>
            <person name="Hull J.J."/>
        </authorList>
    </citation>
    <scope>NUCLEOTIDE SEQUENCE</scope>
</reference>
<evidence type="ECO:0000256" key="1">
    <source>
        <dbReference type="PROSITE-ProRule" id="PRU00042"/>
    </source>
</evidence>
<sequence length="371" mass="41847">MSESNTDGITHICPEESVLGYVGPTACPTCNMEFPNRTSCEFHQIKKHNKKSSLLDKKPEGTFRYYCPMSGCKYNKMPDRNLDSTRSFKKMKYLQQHYNKTHAKKKFVCSQCEKSFPSSIQLDTHKRKECGIEFSCIQCNTTYKSREALLTHCSRNGHNKSGFQIKREGKIQFVSSSSVVKGQCKKILPKPLAPGPHLMENIAAAALSELSRKPIVRTGVDVSTQTEVVPEPKERAKAGVQDAAACSSSTQTDDRIFSDAFFTDELQYLTSATQTNEDMVFLRLIQDLDQHVNNETQTEFPPNHMMLDEDIPALSDTHTQTATDLDECSHTFTQTNEDYFLNDFNGFSDIETQTGWDLDPLLTSAQTQTLL</sequence>
<dbReference type="InterPro" id="IPR036236">
    <property type="entry name" value="Znf_C2H2_sf"/>
</dbReference>
<dbReference type="GO" id="GO:0000976">
    <property type="term" value="F:transcription cis-regulatory region binding"/>
    <property type="evidence" value="ECO:0007669"/>
    <property type="project" value="InterPro"/>
</dbReference>
<protein>
    <submittedName>
        <fullName evidence="3">ATM interactor</fullName>
    </submittedName>
</protein>
<dbReference type="AlphaFoldDB" id="A0A0A9X214"/>
<keyword evidence="1" id="KW-0863">Zinc-finger</keyword>
<evidence type="ECO:0000313" key="3">
    <source>
        <dbReference type="EMBL" id="JAG13701.1"/>
    </source>
</evidence>
<keyword evidence="1" id="KW-0862">Zinc</keyword>
<dbReference type="GO" id="GO:0008270">
    <property type="term" value="F:zinc ion binding"/>
    <property type="evidence" value="ECO:0007669"/>
    <property type="project" value="UniProtKB-KW"/>
</dbReference>
<feature type="domain" description="C2H2-type" evidence="2">
    <location>
        <begin position="107"/>
        <end position="134"/>
    </location>
</feature>
<reference evidence="3" key="2">
    <citation type="submission" date="2014-07" db="EMBL/GenBank/DDBJ databases">
        <authorList>
            <person name="Hull J."/>
        </authorList>
    </citation>
    <scope>NUCLEOTIDE SEQUENCE</scope>
</reference>
<organism evidence="3">
    <name type="scientific">Lygus hesperus</name>
    <name type="common">Western plant bug</name>
    <dbReference type="NCBI Taxonomy" id="30085"/>
    <lineage>
        <taxon>Eukaryota</taxon>
        <taxon>Metazoa</taxon>
        <taxon>Ecdysozoa</taxon>
        <taxon>Arthropoda</taxon>
        <taxon>Hexapoda</taxon>
        <taxon>Insecta</taxon>
        <taxon>Pterygota</taxon>
        <taxon>Neoptera</taxon>
        <taxon>Paraneoptera</taxon>
        <taxon>Hemiptera</taxon>
        <taxon>Heteroptera</taxon>
        <taxon>Panheteroptera</taxon>
        <taxon>Cimicomorpha</taxon>
        <taxon>Miridae</taxon>
        <taxon>Mirini</taxon>
        <taxon>Lygus</taxon>
    </lineage>
</organism>
<dbReference type="PROSITE" id="PS50157">
    <property type="entry name" value="ZINC_FINGER_C2H2_2"/>
    <property type="match status" value="1"/>
</dbReference>
<evidence type="ECO:0000313" key="4">
    <source>
        <dbReference type="EMBL" id="JAQ15884.1"/>
    </source>
</evidence>
<dbReference type="PANTHER" id="PTHR46664">
    <property type="entry name" value="ATM INTERACTOR"/>
    <property type="match status" value="1"/>
</dbReference>
<dbReference type="GO" id="GO:0000981">
    <property type="term" value="F:DNA-binding transcription factor activity, RNA polymerase II-specific"/>
    <property type="evidence" value="ECO:0007669"/>
    <property type="project" value="TreeGrafter"/>
</dbReference>
<dbReference type="GO" id="GO:0005634">
    <property type="term" value="C:nucleus"/>
    <property type="evidence" value="ECO:0007669"/>
    <property type="project" value="TreeGrafter"/>
</dbReference>
<proteinExistence type="predicted"/>
<dbReference type="Gene3D" id="3.30.160.60">
    <property type="entry name" value="Classic Zinc Finger"/>
    <property type="match status" value="1"/>
</dbReference>
<name>A0A0A9X214_LYGHE</name>
<dbReference type="EMBL" id="GBHO01029903">
    <property type="protein sequence ID" value="JAG13701.1"/>
    <property type="molecule type" value="Transcribed_RNA"/>
</dbReference>
<dbReference type="PROSITE" id="PS00028">
    <property type="entry name" value="ZINC_FINGER_C2H2_1"/>
    <property type="match status" value="2"/>
</dbReference>
<keyword evidence="1" id="KW-0479">Metal-binding</keyword>